<protein>
    <submittedName>
        <fullName evidence="1">Uncharacterized protein</fullName>
    </submittedName>
</protein>
<comment type="caution">
    <text evidence="1">The sequence shown here is derived from an EMBL/GenBank/DDBJ whole genome shotgun (WGS) entry which is preliminary data.</text>
</comment>
<evidence type="ECO:0000313" key="1">
    <source>
        <dbReference type="EMBL" id="KAK1754161.1"/>
    </source>
</evidence>
<sequence>MGESEPGSVPRVYYDAFQVAIANGDQARANVFAERWYASRVVIEGEDSEDAAKAKEMEGGTQAVWDNDEVEASGGEGPL</sequence>
<accession>A0AAJ0BE18</accession>
<dbReference type="EMBL" id="MU839836">
    <property type="protein sequence ID" value="KAK1754161.1"/>
    <property type="molecule type" value="Genomic_DNA"/>
</dbReference>
<gene>
    <name evidence="1" type="ORF">QBC47DRAFT_403548</name>
</gene>
<name>A0AAJ0BE18_9PEZI</name>
<dbReference type="AlphaFoldDB" id="A0AAJ0BE18"/>
<reference evidence="1" key="1">
    <citation type="submission" date="2023-06" db="EMBL/GenBank/DDBJ databases">
        <title>Genome-scale phylogeny and comparative genomics of the fungal order Sordariales.</title>
        <authorList>
            <consortium name="Lawrence Berkeley National Laboratory"/>
            <person name="Hensen N."/>
            <person name="Bonometti L."/>
            <person name="Westerberg I."/>
            <person name="Brannstrom I.O."/>
            <person name="Guillou S."/>
            <person name="Cros-Aarteil S."/>
            <person name="Calhoun S."/>
            <person name="Haridas S."/>
            <person name="Kuo A."/>
            <person name="Mondo S."/>
            <person name="Pangilinan J."/>
            <person name="Riley R."/>
            <person name="Labutti K."/>
            <person name="Andreopoulos B."/>
            <person name="Lipzen A."/>
            <person name="Chen C."/>
            <person name="Yanf M."/>
            <person name="Daum C."/>
            <person name="Ng V."/>
            <person name="Clum A."/>
            <person name="Steindorff A."/>
            <person name="Ohm R."/>
            <person name="Martin F."/>
            <person name="Silar P."/>
            <person name="Natvig D."/>
            <person name="Lalanne C."/>
            <person name="Gautier V."/>
            <person name="Ament-Velasquez S.L."/>
            <person name="Kruys A."/>
            <person name="Hutchinson M.I."/>
            <person name="Powell A.J."/>
            <person name="Barry K."/>
            <person name="Miller A.N."/>
            <person name="Grigoriev I.V."/>
            <person name="Debuchy R."/>
            <person name="Gladieux P."/>
            <person name="Thoren M.H."/>
            <person name="Johannesson H."/>
        </authorList>
    </citation>
    <scope>NUCLEOTIDE SEQUENCE</scope>
    <source>
        <strain evidence="1">PSN4</strain>
    </source>
</reference>
<proteinExistence type="predicted"/>
<keyword evidence="2" id="KW-1185">Reference proteome</keyword>
<evidence type="ECO:0000313" key="2">
    <source>
        <dbReference type="Proteomes" id="UP001239445"/>
    </source>
</evidence>
<dbReference type="Proteomes" id="UP001239445">
    <property type="component" value="Unassembled WGS sequence"/>
</dbReference>
<organism evidence="1 2">
    <name type="scientific">Echria macrotheca</name>
    <dbReference type="NCBI Taxonomy" id="438768"/>
    <lineage>
        <taxon>Eukaryota</taxon>
        <taxon>Fungi</taxon>
        <taxon>Dikarya</taxon>
        <taxon>Ascomycota</taxon>
        <taxon>Pezizomycotina</taxon>
        <taxon>Sordariomycetes</taxon>
        <taxon>Sordariomycetidae</taxon>
        <taxon>Sordariales</taxon>
        <taxon>Schizotheciaceae</taxon>
        <taxon>Echria</taxon>
    </lineage>
</organism>